<reference key="2">
    <citation type="submission" date="2011-04" db="EMBL/GenBank/DDBJ databases">
        <title>Complete sequence of chromosome of Haliscomenobacter hydrossis DSM 1100.</title>
        <authorList>
            <consortium name="US DOE Joint Genome Institute (JGI-PGF)"/>
            <person name="Lucas S."/>
            <person name="Han J."/>
            <person name="Lapidus A."/>
            <person name="Bruce D."/>
            <person name="Goodwin L."/>
            <person name="Pitluck S."/>
            <person name="Peters L."/>
            <person name="Kyrpides N."/>
            <person name="Mavromatis K."/>
            <person name="Ivanova N."/>
            <person name="Ovchinnikova G."/>
            <person name="Pagani I."/>
            <person name="Daligault H."/>
            <person name="Detter J.C."/>
            <person name="Han C."/>
            <person name="Land M."/>
            <person name="Hauser L."/>
            <person name="Markowitz V."/>
            <person name="Cheng J.-F."/>
            <person name="Hugenholtz P."/>
            <person name="Woyke T."/>
            <person name="Wu D."/>
            <person name="Verbarg S."/>
            <person name="Frueling A."/>
            <person name="Brambilla E."/>
            <person name="Klenk H.-P."/>
            <person name="Eisen J.A."/>
        </authorList>
    </citation>
    <scope>NUCLEOTIDE SEQUENCE</scope>
    <source>
        <strain>DSM 1100</strain>
    </source>
</reference>
<feature type="transmembrane region" description="Helical" evidence="1">
    <location>
        <begin position="80"/>
        <end position="103"/>
    </location>
</feature>
<dbReference type="AlphaFoldDB" id="F4KVI9"/>
<evidence type="ECO:0000256" key="1">
    <source>
        <dbReference type="SAM" id="Phobius"/>
    </source>
</evidence>
<organism evidence="2 3">
    <name type="scientific">Haliscomenobacter hydrossis (strain ATCC 27775 / DSM 1100 / LMG 10767 / O)</name>
    <dbReference type="NCBI Taxonomy" id="760192"/>
    <lineage>
        <taxon>Bacteria</taxon>
        <taxon>Pseudomonadati</taxon>
        <taxon>Bacteroidota</taxon>
        <taxon>Saprospiria</taxon>
        <taxon>Saprospirales</taxon>
        <taxon>Haliscomenobacteraceae</taxon>
        <taxon>Haliscomenobacter</taxon>
    </lineage>
</organism>
<dbReference type="RefSeq" id="WP_013765842.1">
    <property type="nucleotide sequence ID" value="NC_015510.1"/>
</dbReference>
<accession>F4KVI9</accession>
<reference evidence="2 3" key="1">
    <citation type="journal article" date="2011" name="Stand. Genomic Sci.">
        <title>Complete genome sequence of Haliscomenobacter hydrossis type strain (O).</title>
        <authorList>
            <consortium name="US DOE Joint Genome Institute (JGI-PGF)"/>
            <person name="Daligault H."/>
            <person name="Lapidus A."/>
            <person name="Zeytun A."/>
            <person name="Nolan M."/>
            <person name="Lucas S."/>
            <person name="Del Rio T.G."/>
            <person name="Tice H."/>
            <person name="Cheng J.F."/>
            <person name="Tapia R."/>
            <person name="Han C."/>
            <person name="Goodwin L."/>
            <person name="Pitluck S."/>
            <person name="Liolios K."/>
            <person name="Pagani I."/>
            <person name="Ivanova N."/>
            <person name="Huntemann M."/>
            <person name="Mavromatis K."/>
            <person name="Mikhailova N."/>
            <person name="Pati A."/>
            <person name="Chen A."/>
            <person name="Palaniappan K."/>
            <person name="Land M."/>
            <person name="Hauser L."/>
            <person name="Brambilla E.M."/>
            <person name="Rohde M."/>
            <person name="Verbarg S."/>
            <person name="Goker M."/>
            <person name="Bristow J."/>
            <person name="Eisen J.A."/>
            <person name="Markowitz V."/>
            <person name="Hugenholtz P."/>
            <person name="Kyrpides N.C."/>
            <person name="Klenk H.P."/>
            <person name="Woyke T."/>
        </authorList>
    </citation>
    <scope>NUCLEOTIDE SEQUENCE [LARGE SCALE GENOMIC DNA]</scope>
    <source>
        <strain evidence="3">ATCC 27775 / DSM 1100 / LMG 10767 / O</strain>
    </source>
</reference>
<feature type="transmembrane region" description="Helical" evidence="1">
    <location>
        <begin position="39"/>
        <end position="68"/>
    </location>
</feature>
<sequence>MENSEILDEFQPSRNSEKEWVINNQMQESLSNAAQWGNILAIIGFVMLGLGAVVGLAAIVSIAAFGAMGEGIPEMEGMSIMIWVAIGLYIVFLVVYIFPLLYLKRFSTKMKAAMAGDGSQSLADSFENLGKLFKFLGILTLVVIGVYFAFYVLMFANGI</sequence>
<dbReference type="HOGENOM" id="CLU_132139_0_0_10"/>
<dbReference type="eggNOG" id="ENOG50331AC">
    <property type="taxonomic scope" value="Bacteria"/>
</dbReference>
<keyword evidence="1" id="KW-1133">Transmembrane helix</keyword>
<keyword evidence="1" id="KW-0472">Membrane</keyword>
<evidence type="ECO:0008006" key="4">
    <source>
        <dbReference type="Google" id="ProtNLM"/>
    </source>
</evidence>
<dbReference type="KEGG" id="hhy:Halhy_3446"/>
<evidence type="ECO:0000313" key="2">
    <source>
        <dbReference type="EMBL" id="AEE51302.1"/>
    </source>
</evidence>
<dbReference type="STRING" id="760192.Halhy_3446"/>
<dbReference type="EMBL" id="CP002691">
    <property type="protein sequence ID" value="AEE51302.1"/>
    <property type="molecule type" value="Genomic_DNA"/>
</dbReference>
<evidence type="ECO:0000313" key="3">
    <source>
        <dbReference type="Proteomes" id="UP000008461"/>
    </source>
</evidence>
<protein>
    <recommendedName>
        <fullName evidence="4">DUF5362 domain-containing protein</fullName>
    </recommendedName>
</protein>
<gene>
    <name evidence="2" type="ordered locus">Halhy_3446</name>
</gene>
<keyword evidence="3" id="KW-1185">Reference proteome</keyword>
<proteinExistence type="predicted"/>
<dbReference type="Proteomes" id="UP000008461">
    <property type="component" value="Chromosome"/>
</dbReference>
<feature type="transmembrane region" description="Helical" evidence="1">
    <location>
        <begin position="135"/>
        <end position="156"/>
    </location>
</feature>
<keyword evidence="1" id="KW-0812">Transmembrane</keyword>
<name>F4KVI9_HALH1</name>
<dbReference type="OrthoDB" id="1121797at2"/>